<reference evidence="3" key="1">
    <citation type="journal article" date="2023" name="Commun. Biol.">
        <title>Genome analysis of Parmales, the sister group of diatoms, reveals the evolutionary specialization of diatoms from phago-mixotrophs to photoautotrophs.</title>
        <authorList>
            <person name="Ban H."/>
            <person name="Sato S."/>
            <person name="Yoshikawa S."/>
            <person name="Yamada K."/>
            <person name="Nakamura Y."/>
            <person name="Ichinomiya M."/>
            <person name="Sato N."/>
            <person name="Blanc-Mathieu R."/>
            <person name="Endo H."/>
            <person name="Kuwata A."/>
            <person name="Ogata H."/>
        </authorList>
    </citation>
    <scope>NUCLEOTIDE SEQUENCE [LARGE SCALE GENOMIC DNA]</scope>
</reference>
<name>A0A9W7AHY4_9STRA</name>
<dbReference type="AlphaFoldDB" id="A0A9W7AHY4"/>
<sequence length="80" mass="9007">MLLVSASTWMLLLSLRNSNTLTSIFNVTRYARRSFTFDLNYDSSNPNNLLNFNAGCVDDLPCVPDNLRGVNYGETAEVRN</sequence>
<accession>A0A9W7AHY4</accession>
<evidence type="ECO:0000313" key="3">
    <source>
        <dbReference type="Proteomes" id="UP001162640"/>
    </source>
</evidence>
<protein>
    <submittedName>
        <fullName evidence="2">Uncharacterized protein</fullName>
    </submittedName>
</protein>
<dbReference type="Proteomes" id="UP001162640">
    <property type="component" value="Unassembled WGS sequence"/>
</dbReference>
<evidence type="ECO:0000313" key="2">
    <source>
        <dbReference type="EMBL" id="GMH72597.1"/>
    </source>
</evidence>
<feature type="signal peptide" evidence="1">
    <location>
        <begin position="1"/>
        <end position="22"/>
    </location>
</feature>
<feature type="chain" id="PRO_5040769724" evidence="1">
    <location>
        <begin position="23"/>
        <end position="80"/>
    </location>
</feature>
<gene>
    <name evidence="2" type="ORF">TL16_g05960</name>
</gene>
<keyword evidence="1" id="KW-0732">Signal</keyword>
<organism evidence="2 3">
    <name type="scientific">Triparma laevis f. inornata</name>
    <dbReference type="NCBI Taxonomy" id="1714386"/>
    <lineage>
        <taxon>Eukaryota</taxon>
        <taxon>Sar</taxon>
        <taxon>Stramenopiles</taxon>
        <taxon>Ochrophyta</taxon>
        <taxon>Bolidophyceae</taxon>
        <taxon>Parmales</taxon>
        <taxon>Triparmaceae</taxon>
        <taxon>Triparma</taxon>
    </lineage>
</organism>
<evidence type="ECO:0000256" key="1">
    <source>
        <dbReference type="SAM" id="SignalP"/>
    </source>
</evidence>
<comment type="caution">
    <text evidence="2">The sequence shown here is derived from an EMBL/GenBank/DDBJ whole genome shotgun (WGS) entry which is preliminary data.</text>
</comment>
<proteinExistence type="predicted"/>
<dbReference type="EMBL" id="BLQM01000177">
    <property type="protein sequence ID" value="GMH72597.1"/>
    <property type="molecule type" value="Genomic_DNA"/>
</dbReference>